<evidence type="ECO:0000313" key="2">
    <source>
        <dbReference type="EMBL" id="RSL31239.1"/>
    </source>
</evidence>
<protein>
    <submittedName>
        <fullName evidence="2">Bis(5'-nucleosyl)-tetraphosphatase PrpE</fullName>
    </submittedName>
</protein>
<dbReference type="InterPro" id="IPR050126">
    <property type="entry name" value="Ap4A_hydrolase"/>
</dbReference>
<dbReference type="AlphaFoldDB" id="A0A428MYY0"/>
<reference evidence="2 3" key="1">
    <citation type="submission" date="2018-10" db="EMBL/GenBank/DDBJ databases">
        <title>Draft genome sequence of Bacillus salarius IM0101, isolated from a hypersaline soil in Inner Mongolia, China.</title>
        <authorList>
            <person name="Yamprayoonswat W."/>
            <person name="Boonvisut S."/>
            <person name="Jumpathong W."/>
            <person name="Sittihan S."/>
            <person name="Ruangsuj P."/>
            <person name="Wanthongcharoen S."/>
            <person name="Thongpramul N."/>
            <person name="Pimmason S."/>
            <person name="Yu B."/>
            <person name="Yasawong M."/>
        </authorList>
    </citation>
    <scope>NUCLEOTIDE SEQUENCE [LARGE SCALE GENOMIC DNA]</scope>
    <source>
        <strain evidence="2 3">IM0101</strain>
    </source>
</reference>
<dbReference type="PANTHER" id="PTHR42850:SF7">
    <property type="entry name" value="BIS(5'-NUCLEOSYL)-TETRAPHOSPHATASE PRPE [ASYMMETRICAL]"/>
    <property type="match status" value="1"/>
</dbReference>
<dbReference type="Gene3D" id="3.60.21.10">
    <property type="match status" value="1"/>
</dbReference>
<dbReference type="PRINTS" id="PR00114">
    <property type="entry name" value="STPHPHTASE"/>
</dbReference>
<evidence type="ECO:0000259" key="1">
    <source>
        <dbReference type="Pfam" id="PF00149"/>
    </source>
</evidence>
<dbReference type="RefSeq" id="WP_125559170.1">
    <property type="nucleotide sequence ID" value="NZ_RBVX01000027.1"/>
</dbReference>
<dbReference type="NCBIfam" id="NF010148">
    <property type="entry name" value="PRK13625.1"/>
    <property type="match status" value="1"/>
</dbReference>
<comment type="caution">
    <text evidence="2">The sequence shown here is derived from an EMBL/GenBank/DDBJ whole genome shotgun (WGS) entry which is preliminary data.</text>
</comment>
<proteinExistence type="predicted"/>
<dbReference type="GO" id="GO:0005737">
    <property type="term" value="C:cytoplasm"/>
    <property type="evidence" value="ECO:0007669"/>
    <property type="project" value="TreeGrafter"/>
</dbReference>
<dbReference type="Pfam" id="PF00149">
    <property type="entry name" value="Metallophos"/>
    <property type="match status" value="1"/>
</dbReference>
<organism evidence="2 3">
    <name type="scientific">Salibacterium salarium</name>
    <dbReference type="NCBI Taxonomy" id="284579"/>
    <lineage>
        <taxon>Bacteria</taxon>
        <taxon>Bacillati</taxon>
        <taxon>Bacillota</taxon>
        <taxon>Bacilli</taxon>
        <taxon>Bacillales</taxon>
        <taxon>Bacillaceae</taxon>
    </lineage>
</organism>
<gene>
    <name evidence="2" type="primary">prpE</name>
    <name evidence="2" type="ORF">D7Z54_22300</name>
</gene>
<accession>A0A428MYY0</accession>
<evidence type="ECO:0000313" key="3">
    <source>
        <dbReference type="Proteomes" id="UP000275076"/>
    </source>
</evidence>
<dbReference type="InterPro" id="IPR004843">
    <property type="entry name" value="Calcineurin-like_PHP"/>
</dbReference>
<feature type="domain" description="Calcineurin-like phosphoesterase" evidence="1">
    <location>
        <begin position="6"/>
        <end position="196"/>
    </location>
</feature>
<dbReference type="InterPro" id="IPR029052">
    <property type="entry name" value="Metallo-depent_PP-like"/>
</dbReference>
<dbReference type="Proteomes" id="UP000275076">
    <property type="component" value="Unassembled WGS sequence"/>
</dbReference>
<keyword evidence="3" id="KW-1185">Reference proteome</keyword>
<dbReference type="EMBL" id="RBVX01000027">
    <property type="protein sequence ID" value="RSL31239.1"/>
    <property type="molecule type" value="Genomic_DNA"/>
</dbReference>
<dbReference type="InterPro" id="IPR041780">
    <property type="entry name" value="MPP_PrpE-like"/>
</dbReference>
<dbReference type="GO" id="GO:0016791">
    <property type="term" value="F:phosphatase activity"/>
    <property type="evidence" value="ECO:0007669"/>
    <property type="project" value="TreeGrafter"/>
</dbReference>
<dbReference type="CDD" id="cd07423">
    <property type="entry name" value="MPP_Prp_like"/>
    <property type="match status" value="1"/>
</dbReference>
<dbReference type="SUPFAM" id="SSF56300">
    <property type="entry name" value="Metallo-dependent phosphatases"/>
    <property type="match status" value="1"/>
</dbReference>
<dbReference type="PANTHER" id="PTHR42850">
    <property type="entry name" value="METALLOPHOSPHOESTERASE"/>
    <property type="match status" value="1"/>
</dbReference>
<dbReference type="OrthoDB" id="9807890at2"/>
<dbReference type="InterPro" id="IPR006186">
    <property type="entry name" value="Ser/Thr-sp_prot-phosphatase"/>
</dbReference>
<name>A0A428MYY0_9BACI</name>
<sequence length="243" mass="27478">MSTYDFIGDIHGCFDEICTWFDKAGYKNKDNMYFHPDGRIPVFIGDLTDRGPHSVEVITLVTKMVENQLAHYVPGNHCNKLYRYLQGRNIVVSGGLETTIAELQNLSPNTYDDIRRSFINLYDSAPLYLRLDNSQVIAAHAGITEGLIGKTGKKVQTFVLYGDITGEKHEDGMPVRRDWASEYYGSPLIVYGHTPVREPRKVNNTINIDTGCVFGGQLTGLHYPEMTYTKVPSNMPFVVEKFR</sequence>